<dbReference type="GO" id="GO:0007017">
    <property type="term" value="P:microtubule-based process"/>
    <property type="evidence" value="ECO:0007669"/>
    <property type="project" value="InterPro"/>
</dbReference>
<sequence>MAEPGKAIVKNADMSEEMQQKAVDIAKEAMEKFSIEKDIAAHLKKAFDKEYSQTWHCVVGRNFGSYVTHESKHFIYFYMGQVAILLFKSG</sequence>
<keyword evidence="10" id="KW-1185">Reference proteome</keyword>
<dbReference type="GO" id="GO:0005874">
    <property type="term" value="C:microtubule"/>
    <property type="evidence" value="ECO:0007669"/>
    <property type="project" value="UniProtKB-KW"/>
</dbReference>
<dbReference type="CDD" id="cd21452">
    <property type="entry name" value="DLC-like_DYNLL1_DYNLL2"/>
    <property type="match status" value="1"/>
</dbReference>
<accession>A0A564ZCK2</accession>
<dbReference type="PANTHER" id="PTHR11886">
    <property type="entry name" value="DYNEIN LIGHT CHAIN"/>
    <property type="match status" value="1"/>
</dbReference>
<evidence type="ECO:0000256" key="2">
    <source>
        <dbReference type="ARBA" id="ARBA00010156"/>
    </source>
</evidence>
<reference evidence="9 10" key="1">
    <citation type="submission" date="2019-07" db="EMBL/GenBank/DDBJ databases">
        <authorList>
            <person name="Jastrzebski P J."/>
            <person name="Paukszto L."/>
            <person name="Jastrzebski P J."/>
        </authorList>
    </citation>
    <scope>NUCLEOTIDE SEQUENCE [LARGE SCALE GENOMIC DNA]</scope>
    <source>
        <strain evidence="9 10">WMS-il1</strain>
    </source>
</reference>
<dbReference type="SMART" id="SM01375">
    <property type="entry name" value="Dynein_light"/>
    <property type="match status" value="1"/>
</dbReference>
<name>A0A564ZCK2_HYMDI</name>
<keyword evidence="5 8" id="KW-0243">Dynein</keyword>
<dbReference type="InterPro" id="IPR001372">
    <property type="entry name" value="Dynein_light_chain_typ-1/2"/>
</dbReference>
<evidence type="ECO:0000256" key="6">
    <source>
        <dbReference type="ARBA" id="ARBA00023175"/>
    </source>
</evidence>
<proteinExistence type="inferred from homology"/>
<dbReference type="EMBL" id="CABIJS010000714">
    <property type="protein sequence ID" value="VUZ57231.1"/>
    <property type="molecule type" value="Genomic_DNA"/>
</dbReference>
<evidence type="ECO:0000256" key="4">
    <source>
        <dbReference type="ARBA" id="ARBA00022701"/>
    </source>
</evidence>
<dbReference type="Proteomes" id="UP000321570">
    <property type="component" value="Unassembled WGS sequence"/>
</dbReference>
<dbReference type="GO" id="GO:0045505">
    <property type="term" value="F:dynein intermediate chain binding"/>
    <property type="evidence" value="ECO:0007669"/>
    <property type="project" value="TreeGrafter"/>
</dbReference>
<keyword evidence="4 8" id="KW-0493">Microtubule</keyword>
<dbReference type="AlphaFoldDB" id="A0A564ZCK2"/>
<dbReference type="Gene3D" id="3.30.740.10">
    <property type="entry name" value="Protein Inhibitor Of Neuronal Nitric Oxide Synthase"/>
    <property type="match status" value="1"/>
</dbReference>
<evidence type="ECO:0000256" key="1">
    <source>
        <dbReference type="ARBA" id="ARBA00004245"/>
    </source>
</evidence>
<dbReference type="FunFam" id="3.30.740.10:FF:000001">
    <property type="entry name" value="Dynein light chain"/>
    <property type="match status" value="1"/>
</dbReference>
<evidence type="ECO:0000256" key="8">
    <source>
        <dbReference type="RuleBase" id="RU365010"/>
    </source>
</evidence>
<gene>
    <name evidence="9" type="ORF">WMSIL1_LOCUS14705</name>
</gene>
<keyword evidence="7 8" id="KW-0206">Cytoskeleton</keyword>
<dbReference type="Pfam" id="PF01221">
    <property type="entry name" value="Dynein_light"/>
    <property type="match status" value="1"/>
</dbReference>
<comment type="subcellular location">
    <subcellularLocation>
        <location evidence="1 8">Cytoplasm</location>
        <location evidence="1 8">Cytoskeleton</location>
    </subcellularLocation>
</comment>
<dbReference type="PROSITE" id="PS01239">
    <property type="entry name" value="DYNEIN_LIGHT_1"/>
    <property type="match status" value="1"/>
</dbReference>
<dbReference type="SUPFAM" id="SSF54648">
    <property type="entry name" value="DLC"/>
    <property type="match status" value="1"/>
</dbReference>
<evidence type="ECO:0000256" key="3">
    <source>
        <dbReference type="ARBA" id="ARBA00022490"/>
    </source>
</evidence>
<keyword evidence="3 8" id="KW-0963">Cytoplasm</keyword>
<evidence type="ECO:0000256" key="5">
    <source>
        <dbReference type="ARBA" id="ARBA00023017"/>
    </source>
</evidence>
<dbReference type="PANTHER" id="PTHR11886:SF35">
    <property type="entry name" value="DYNEIN LIGHT CHAIN"/>
    <property type="match status" value="1"/>
</dbReference>
<protein>
    <recommendedName>
        <fullName evidence="8">Dynein light chain</fullName>
    </recommendedName>
</protein>
<dbReference type="GO" id="GO:0005868">
    <property type="term" value="C:cytoplasmic dynein complex"/>
    <property type="evidence" value="ECO:0007669"/>
    <property type="project" value="TreeGrafter"/>
</dbReference>
<evidence type="ECO:0000313" key="9">
    <source>
        <dbReference type="EMBL" id="VUZ57231.1"/>
    </source>
</evidence>
<evidence type="ECO:0000313" key="10">
    <source>
        <dbReference type="Proteomes" id="UP000321570"/>
    </source>
</evidence>
<evidence type="ECO:0000256" key="7">
    <source>
        <dbReference type="ARBA" id="ARBA00023212"/>
    </source>
</evidence>
<organism evidence="9 10">
    <name type="scientific">Hymenolepis diminuta</name>
    <name type="common">Rat tapeworm</name>
    <dbReference type="NCBI Taxonomy" id="6216"/>
    <lineage>
        <taxon>Eukaryota</taxon>
        <taxon>Metazoa</taxon>
        <taxon>Spiralia</taxon>
        <taxon>Lophotrochozoa</taxon>
        <taxon>Platyhelminthes</taxon>
        <taxon>Cestoda</taxon>
        <taxon>Eucestoda</taxon>
        <taxon>Cyclophyllidea</taxon>
        <taxon>Hymenolepididae</taxon>
        <taxon>Hymenolepis</taxon>
    </lineage>
</organism>
<comment type="similarity">
    <text evidence="2 8">Belongs to the dynein light chain family.</text>
</comment>
<dbReference type="InterPro" id="IPR037177">
    <property type="entry name" value="DLC_sf"/>
</dbReference>
<keyword evidence="6 8" id="KW-0505">Motor protein</keyword>
<dbReference type="InterPro" id="IPR019763">
    <property type="entry name" value="Dynein_light_1/2_CS"/>
</dbReference>